<evidence type="ECO:0000313" key="2">
    <source>
        <dbReference type="Proteomes" id="UP001403385"/>
    </source>
</evidence>
<dbReference type="Proteomes" id="UP001403385">
    <property type="component" value="Unassembled WGS sequence"/>
</dbReference>
<dbReference type="EMBL" id="JBDKWZ010000023">
    <property type="protein sequence ID" value="MEN7551479.1"/>
    <property type="molecule type" value="Genomic_DNA"/>
</dbReference>
<proteinExistence type="predicted"/>
<keyword evidence="2" id="KW-1185">Reference proteome</keyword>
<name>A0AAW9SGN1_9BACT</name>
<sequence>MKIRIVTLKQAIELVKAHEPLFIWEIIEQLESCVYNRKIRNETNPNDGLSDELKNQQLNLINTLDTDKIIEKLGAFSDEVLVYEGETKLKELILDKTIVIINGDLVVEQSIKDNYDDDCLFIVLGNVKVESIVTYSWMFISGNLTCENVTICDSSSNKTMFVCGNMRSKTILENGHSIIVGGKLNVEDIYYISKYSVQDENGFIEANSKTPIQEILNEDQSYMNLDKALDYLDKGGTKFTV</sequence>
<gene>
    <name evidence="1" type="ORF">AAG747_26415</name>
</gene>
<accession>A0AAW9SGN1</accession>
<evidence type="ECO:0000313" key="1">
    <source>
        <dbReference type="EMBL" id="MEN7551479.1"/>
    </source>
</evidence>
<organism evidence="1 2">
    <name type="scientific">Rapidithrix thailandica</name>
    <dbReference type="NCBI Taxonomy" id="413964"/>
    <lineage>
        <taxon>Bacteria</taxon>
        <taxon>Pseudomonadati</taxon>
        <taxon>Bacteroidota</taxon>
        <taxon>Cytophagia</taxon>
        <taxon>Cytophagales</taxon>
        <taxon>Flammeovirgaceae</taxon>
        <taxon>Rapidithrix</taxon>
    </lineage>
</organism>
<protein>
    <recommendedName>
        <fullName evidence="3">DUF342 domain-containing protein</fullName>
    </recommendedName>
</protein>
<dbReference type="AlphaFoldDB" id="A0AAW9SGN1"/>
<evidence type="ECO:0008006" key="3">
    <source>
        <dbReference type="Google" id="ProtNLM"/>
    </source>
</evidence>
<dbReference type="RefSeq" id="WP_346824260.1">
    <property type="nucleotide sequence ID" value="NZ_JBDKWZ010000023.1"/>
</dbReference>
<reference evidence="1 2" key="1">
    <citation type="submission" date="2024-04" db="EMBL/GenBank/DDBJ databases">
        <title>Novel genus in family Flammeovirgaceae.</title>
        <authorList>
            <person name="Nguyen T.H."/>
            <person name="Vuong T.Q."/>
            <person name="Le H."/>
            <person name="Kim S.-G."/>
        </authorList>
    </citation>
    <scope>NUCLEOTIDE SEQUENCE [LARGE SCALE GENOMIC DNA]</scope>
    <source>
        <strain evidence="1 2">JCM 23209</strain>
    </source>
</reference>
<comment type="caution">
    <text evidence="1">The sequence shown here is derived from an EMBL/GenBank/DDBJ whole genome shotgun (WGS) entry which is preliminary data.</text>
</comment>